<dbReference type="AlphaFoldDB" id="A0A2V5IVU4"/>
<accession>A0A2V5IVU4</accession>
<evidence type="ECO:0000313" key="2">
    <source>
        <dbReference type="Proteomes" id="UP000247980"/>
    </source>
</evidence>
<name>A0A2V5IVU4_9MICC</name>
<dbReference type="OrthoDB" id="9795390at2"/>
<keyword evidence="2" id="KW-1185">Reference proteome</keyword>
<gene>
    <name evidence="1" type="ORF">CVS30_02440</name>
</gene>
<comment type="caution">
    <text evidence="1">The sequence shown here is derived from an EMBL/GenBank/DDBJ whole genome shotgun (WGS) entry which is preliminary data.</text>
</comment>
<protein>
    <submittedName>
        <fullName evidence="1">Uncharacterized protein</fullName>
    </submittedName>
</protein>
<proteinExistence type="predicted"/>
<reference evidence="1 2" key="1">
    <citation type="submission" date="2018-05" db="EMBL/GenBank/DDBJ databases">
        <title>Genetic diversity of glacier-inhabiting Cryobacterium bacteria in China and description of Cryobacterium mengkeensis sp. nov. and Arthrobacter glacialis sp. nov.</title>
        <authorList>
            <person name="Liu Q."/>
            <person name="Xin Y.-H."/>
        </authorList>
    </citation>
    <scope>NUCLEOTIDE SEQUENCE [LARGE SCALE GENOMIC DNA]</scope>
    <source>
        <strain evidence="1 2">B7</strain>
    </source>
</reference>
<evidence type="ECO:0000313" key="1">
    <source>
        <dbReference type="EMBL" id="PYI39572.1"/>
    </source>
</evidence>
<dbReference type="EMBL" id="QJVC01000002">
    <property type="protein sequence ID" value="PYI39572.1"/>
    <property type="molecule type" value="Genomic_DNA"/>
</dbReference>
<dbReference type="Proteomes" id="UP000247980">
    <property type="component" value="Unassembled WGS sequence"/>
</dbReference>
<organism evidence="1 2">
    <name type="scientific">Arthrobacter psychrolactophilus</name>
    <dbReference type="NCBI Taxonomy" id="92442"/>
    <lineage>
        <taxon>Bacteria</taxon>
        <taxon>Bacillati</taxon>
        <taxon>Actinomycetota</taxon>
        <taxon>Actinomycetes</taxon>
        <taxon>Micrococcales</taxon>
        <taxon>Micrococcaceae</taxon>
        <taxon>Arthrobacter</taxon>
    </lineage>
</organism>
<sequence>MSRLVRELRDFAGEFGEVRRSLPFQLPENFLLIIRAMSLTSGALSSPTTVASYPLLDNHVLEGDVGVKARRRRGLLPGAAREPAVCGDGWAFCNCVGLR</sequence>